<proteinExistence type="predicted"/>
<organism evidence="1">
    <name type="scientific">Pithovirus LCPAC401</name>
    <dbReference type="NCBI Taxonomy" id="2506595"/>
    <lineage>
        <taxon>Viruses</taxon>
        <taxon>Pithoviruses</taxon>
    </lineage>
</organism>
<dbReference type="EMBL" id="MK500580">
    <property type="protein sequence ID" value="QBK92712.1"/>
    <property type="molecule type" value="Genomic_DNA"/>
</dbReference>
<reference evidence="1" key="1">
    <citation type="journal article" date="2019" name="MBio">
        <title>Virus Genomes from Deep Sea Sediments Expand the Ocean Megavirome and Support Independent Origins of Viral Gigantism.</title>
        <authorList>
            <person name="Backstrom D."/>
            <person name="Yutin N."/>
            <person name="Jorgensen S.L."/>
            <person name="Dharamshi J."/>
            <person name="Homa F."/>
            <person name="Zaremba-Niedwiedzka K."/>
            <person name="Spang A."/>
            <person name="Wolf Y.I."/>
            <person name="Koonin E.V."/>
            <person name="Ettema T.J."/>
        </authorList>
    </citation>
    <scope>NUCLEOTIDE SEQUENCE</scope>
</reference>
<gene>
    <name evidence="1" type="ORF">LCPAC401_03500</name>
</gene>
<accession>A0A481ZBJ1</accession>
<name>A0A481ZBJ1_9VIRU</name>
<sequence length="230" mass="26116">MSSRPTCIHIVDTNENRTCKGSAGNDSEYCVLHNPETKKCKGKTKDGNDCRSLPTKTGDGYCHNHLAGDRNVDKIRCISMTKRKTRCTISVAEEGQSCKVHGGPGKISSKKKRNDKNLLELLNIINDVLEVDVKEVTVDSFDILRAQLQVTGRTHKKELSKMKDEYDRKMVVLLHLINEAYGNEVEDPDNITADSYNTFRKRLVEENNLKKIEDEAQMKDDKVEDLKLEF</sequence>
<protein>
    <submittedName>
        <fullName evidence="1">Uncharacterized protein</fullName>
    </submittedName>
</protein>
<evidence type="ECO:0000313" key="1">
    <source>
        <dbReference type="EMBL" id="QBK92712.1"/>
    </source>
</evidence>